<keyword evidence="1" id="KW-0040">ANK repeat</keyword>
<reference evidence="3" key="1">
    <citation type="submission" date="2020-06" db="EMBL/GenBank/DDBJ databases">
        <authorList>
            <consortium name="Plant Systems Biology data submission"/>
        </authorList>
    </citation>
    <scope>NUCLEOTIDE SEQUENCE</scope>
    <source>
        <strain evidence="3">D6</strain>
    </source>
</reference>
<comment type="caution">
    <text evidence="3">The sequence shown here is derived from an EMBL/GenBank/DDBJ whole genome shotgun (WGS) entry which is preliminary data.</text>
</comment>
<keyword evidence="4" id="KW-1185">Reference proteome</keyword>
<organism evidence="3 4">
    <name type="scientific">Seminavis robusta</name>
    <dbReference type="NCBI Taxonomy" id="568900"/>
    <lineage>
        <taxon>Eukaryota</taxon>
        <taxon>Sar</taxon>
        <taxon>Stramenopiles</taxon>
        <taxon>Ochrophyta</taxon>
        <taxon>Bacillariophyta</taxon>
        <taxon>Bacillariophyceae</taxon>
        <taxon>Bacillariophycidae</taxon>
        <taxon>Naviculales</taxon>
        <taxon>Naviculaceae</taxon>
        <taxon>Seminavis</taxon>
    </lineage>
</organism>
<dbReference type="Pfam" id="PF00023">
    <property type="entry name" value="Ank"/>
    <property type="match status" value="2"/>
</dbReference>
<feature type="repeat" description="ANK" evidence="1">
    <location>
        <begin position="59"/>
        <end position="91"/>
    </location>
</feature>
<evidence type="ECO:0000313" key="4">
    <source>
        <dbReference type="Proteomes" id="UP001153069"/>
    </source>
</evidence>
<gene>
    <name evidence="3" type="ORF">SEMRO_1365_G266570.1</name>
</gene>
<keyword evidence="2" id="KW-0732">Signal</keyword>
<dbReference type="InterPro" id="IPR002110">
    <property type="entry name" value="Ankyrin_rpt"/>
</dbReference>
<dbReference type="EMBL" id="CAICTM010001363">
    <property type="protein sequence ID" value="CAB9523003.1"/>
    <property type="molecule type" value="Genomic_DNA"/>
</dbReference>
<dbReference type="Proteomes" id="UP001153069">
    <property type="component" value="Unassembled WGS sequence"/>
</dbReference>
<dbReference type="OrthoDB" id="42967at2759"/>
<dbReference type="InterPro" id="IPR036770">
    <property type="entry name" value="Ankyrin_rpt-contain_sf"/>
</dbReference>
<dbReference type="AlphaFoldDB" id="A0A9N8HUB8"/>
<evidence type="ECO:0000313" key="3">
    <source>
        <dbReference type="EMBL" id="CAB9523003.1"/>
    </source>
</evidence>
<evidence type="ECO:0000256" key="2">
    <source>
        <dbReference type="SAM" id="SignalP"/>
    </source>
</evidence>
<feature type="chain" id="PRO_5040189855" evidence="2">
    <location>
        <begin position="23"/>
        <end position="180"/>
    </location>
</feature>
<sequence>MWILRPFHTLLVLLLLCCTAAAEDVPEQDFFLSCSMGKMDELNTYLEAHPDWVHARTADGEYCLHLAGIYGKSAVTTMLLKLGADPNVRTSYDKGLRMHPLSWNVYGNHLENARLLLAAGADPNMDFDFEHGGEKRKVTVMDLLYVLNENNKHGDYDDLRDLLLKYGAKTLKELERGDEL</sequence>
<dbReference type="SUPFAM" id="SSF48403">
    <property type="entry name" value="Ankyrin repeat"/>
    <property type="match status" value="1"/>
</dbReference>
<name>A0A9N8HUB8_9STRA</name>
<dbReference type="PROSITE" id="PS50088">
    <property type="entry name" value="ANK_REPEAT"/>
    <property type="match status" value="1"/>
</dbReference>
<proteinExistence type="predicted"/>
<evidence type="ECO:0000256" key="1">
    <source>
        <dbReference type="PROSITE-ProRule" id="PRU00023"/>
    </source>
</evidence>
<dbReference type="SMART" id="SM00248">
    <property type="entry name" value="ANK"/>
    <property type="match status" value="2"/>
</dbReference>
<accession>A0A9N8HUB8</accession>
<protein>
    <submittedName>
        <fullName evidence="3">Ankyrin repeat</fullName>
    </submittedName>
</protein>
<feature type="signal peptide" evidence="2">
    <location>
        <begin position="1"/>
        <end position="22"/>
    </location>
</feature>
<dbReference type="Gene3D" id="1.25.40.20">
    <property type="entry name" value="Ankyrin repeat-containing domain"/>
    <property type="match status" value="1"/>
</dbReference>
<dbReference type="PROSITE" id="PS50297">
    <property type="entry name" value="ANK_REP_REGION"/>
    <property type="match status" value="1"/>
</dbReference>